<dbReference type="AlphaFoldDB" id="A0A4Z2IXD1"/>
<feature type="region of interest" description="Disordered" evidence="1">
    <location>
        <begin position="50"/>
        <end position="74"/>
    </location>
</feature>
<protein>
    <submittedName>
        <fullName evidence="2">Uncharacterized protein</fullName>
    </submittedName>
</protein>
<feature type="compositionally biased region" description="Gly residues" evidence="1">
    <location>
        <begin position="56"/>
        <end position="69"/>
    </location>
</feature>
<dbReference type="Proteomes" id="UP000314294">
    <property type="component" value="Unassembled WGS sequence"/>
</dbReference>
<proteinExistence type="predicted"/>
<organism evidence="2 3">
    <name type="scientific">Liparis tanakae</name>
    <name type="common">Tanaka's snailfish</name>
    <dbReference type="NCBI Taxonomy" id="230148"/>
    <lineage>
        <taxon>Eukaryota</taxon>
        <taxon>Metazoa</taxon>
        <taxon>Chordata</taxon>
        <taxon>Craniata</taxon>
        <taxon>Vertebrata</taxon>
        <taxon>Euteleostomi</taxon>
        <taxon>Actinopterygii</taxon>
        <taxon>Neopterygii</taxon>
        <taxon>Teleostei</taxon>
        <taxon>Neoteleostei</taxon>
        <taxon>Acanthomorphata</taxon>
        <taxon>Eupercaria</taxon>
        <taxon>Perciformes</taxon>
        <taxon>Cottioidei</taxon>
        <taxon>Cottales</taxon>
        <taxon>Liparidae</taxon>
        <taxon>Liparis</taxon>
    </lineage>
</organism>
<evidence type="ECO:0000313" key="3">
    <source>
        <dbReference type="Proteomes" id="UP000314294"/>
    </source>
</evidence>
<evidence type="ECO:0000313" key="2">
    <source>
        <dbReference type="EMBL" id="TNN82194.1"/>
    </source>
</evidence>
<comment type="caution">
    <text evidence="2">The sequence shown here is derived from an EMBL/GenBank/DDBJ whole genome shotgun (WGS) entry which is preliminary data.</text>
</comment>
<sequence>MFSIAEIVGQEVQADPEHTRETKEIALKPKRQNELHVCVSVTPPHSVHRLSSCHRGGLGNGDTEGGAYSGTGKSRLSWTAGVTVGTLGTTGTRGSTLTRGSL</sequence>
<name>A0A4Z2IXD1_9TELE</name>
<accession>A0A4Z2IXD1</accession>
<gene>
    <name evidence="2" type="ORF">EYF80_007562</name>
</gene>
<dbReference type="EMBL" id="SRLO01000041">
    <property type="protein sequence ID" value="TNN82194.1"/>
    <property type="molecule type" value="Genomic_DNA"/>
</dbReference>
<evidence type="ECO:0000256" key="1">
    <source>
        <dbReference type="SAM" id="MobiDB-lite"/>
    </source>
</evidence>
<keyword evidence="3" id="KW-1185">Reference proteome</keyword>
<reference evidence="2 3" key="1">
    <citation type="submission" date="2019-03" db="EMBL/GenBank/DDBJ databases">
        <title>First draft genome of Liparis tanakae, snailfish: a comprehensive survey of snailfish specific genes.</title>
        <authorList>
            <person name="Kim W."/>
            <person name="Song I."/>
            <person name="Jeong J.-H."/>
            <person name="Kim D."/>
            <person name="Kim S."/>
            <person name="Ryu S."/>
            <person name="Song J.Y."/>
            <person name="Lee S.K."/>
        </authorList>
    </citation>
    <scope>NUCLEOTIDE SEQUENCE [LARGE SCALE GENOMIC DNA]</scope>
    <source>
        <tissue evidence="2">Muscle</tissue>
    </source>
</reference>